<name>A0AA38XH26_9EURO</name>
<accession>A0AA38XH26</accession>
<protein>
    <submittedName>
        <fullName evidence="1">Uncharacterized protein</fullName>
    </submittedName>
</protein>
<proteinExistence type="predicted"/>
<reference evidence="1" key="1">
    <citation type="submission" date="2022-10" db="EMBL/GenBank/DDBJ databases">
        <title>Culturing micro-colonial fungi from biological soil crusts in the Mojave desert and describing Neophaeococcomyces mojavensis, and introducing the new genera and species Taxawa tesnikishii.</title>
        <authorList>
            <person name="Kurbessoian T."/>
            <person name="Stajich J.E."/>
        </authorList>
    </citation>
    <scope>NUCLEOTIDE SEQUENCE</scope>
    <source>
        <strain evidence="1">TK_41</strain>
    </source>
</reference>
<dbReference type="AlphaFoldDB" id="A0AA38XH26"/>
<evidence type="ECO:0000313" key="1">
    <source>
        <dbReference type="EMBL" id="KAJ9613304.1"/>
    </source>
</evidence>
<dbReference type="EMBL" id="JAPDRK010000004">
    <property type="protein sequence ID" value="KAJ9613304.1"/>
    <property type="molecule type" value="Genomic_DNA"/>
</dbReference>
<comment type="caution">
    <text evidence="1">The sequence shown here is derived from an EMBL/GenBank/DDBJ whole genome shotgun (WGS) entry which is preliminary data.</text>
</comment>
<evidence type="ECO:0000313" key="2">
    <source>
        <dbReference type="Proteomes" id="UP001172673"/>
    </source>
</evidence>
<organism evidence="1 2">
    <name type="scientific">Cladophialophora chaetospira</name>
    <dbReference type="NCBI Taxonomy" id="386627"/>
    <lineage>
        <taxon>Eukaryota</taxon>
        <taxon>Fungi</taxon>
        <taxon>Dikarya</taxon>
        <taxon>Ascomycota</taxon>
        <taxon>Pezizomycotina</taxon>
        <taxon>Eurotiomycetes</taxon>
        <taxon>Chaetothyriomycetidae</taxon>
        <taxon>Chaetothyriales</taxon>
        <taxon>Herpotrichiellaceae</taxon>
        <taxon>Cladophialophora</taxon>
    </lineage>
</organism>
<dbReference type="Proteomes" id="UP001172673">
    <property type="component" value="Unassembled WGS sequence"/>
</dbReference>
<sequence length="451" mass="51490">MADHELSYGPPSDIDSSQQVYADEFPKAIPASEWYQYPPIEAGAPKPFLQTRIGDLPMELRLNILEYVKGGTSEWTIRLNGVDQKYNRVLRGPLGACSQFRKETLSLLTTTTSFLVNESSDLIKLPREIGETGLSLIRFLRLNIDNDLRRFHEKNFPDALAMLCTDLPNLMRFQLITEYDDTSSVIQTAKHPETPGVSRHQQEVRLLLRFGAFLVTRHPNLDLLVWPSDSPSTQEFWGTTYRTYYIDVVANTLRIDPRPAVNVDVLLHPPGVSAPRSVQPDHMKDRILNATQIRRYTWRELAQVSIEELVISEDSKTSEVSEGNGHLWSVDKYGYMTAARRREKNFDNYVPVDRLIMAGRKREQKAKDVEEIEAEVAALKETGKTVEFDKDKWPIVPKAAKCSWRAGARYPGTSQPAFGPQVGLVSYFLDTAEWKERRREASDTRLFQARS</sequence>
<gene>
    <name evidence="1" type="ORF">H2200_003246</name>
</gene>
<keyword evidence="2" id="KW-1185">Reference proteome</keyword>